<gene>
    <name evidence="2" type="ORF">PanWU01x14_008970</name>
</gene>
<evidence type="ECO:0000313" key="3">
    <source>
        <dbReference type="Proteomes" id="UP000237105"/>
    </source>
</evidence>
<keyword evidence="3" id="KW-1185">Reference proteome</keyword>
<dbReference type="AlphaFoldDB" id="A0A2P5E294"/>
<comment type="caution">
    <text evidence="2">The sequence shown here is derived from an EMBL/GenBank/DDBJ whole genome shotgun (WGS) entry which is preliminary data.</text>
</comment>
<accession>A0A2P5E294</accession>
<feature type="region of interest" description="Disordered" evidence="1">
    <location>
        <begin position="23"/>
        <end position="64"/>
    </location>
</feature>
<feature type="non-terminal residue" evidence="2">
    <location>
        <position position="64"/>
    </location>
</feature>
<reference evidence="3" key="1">
    <citation type="submission" date="2016-06" db="EMBL/GenBank/DDBJ databases">
        <title>Parallel loss of symbiosis genes in relatives of nitrogen-fixing non-legume Parasponia.</title>
        <authorList>
            <person name="Van Velzen R."/>
            <person name="Holmer R."/>
            <person name="Bu F."/>
            <person name="Rutten L."/>
            <person name="Van Zeijl A."/>
            <person name="Liu W."/>
            <person name="Santuari L."/>
            <person name="Cao Q."/>
            <person name="Sharma T."/>
            <person name="Shen D."/>
            <person name="Roswanjaya Y."/>
            <person name="Wardhani T."/>
            <person name="Kalhor M.S."/>
            <person name="Jansen J."/>
            <person name="Van den Hoogen J."/>
            <person name="Gungor B."/>
            <person name="Hartog M."/>
            <person name="Hontelez J."/>
            <person name="Verver J."/>
            <person name="Yang W.-C."/>
            <person name="Schijlen E."/>
            <person name="Repin R."/>
            <person name="Schilthuizen M."/>
            <person name="Schranz E."/>
            <person name="Heidstra R."/>
            <person name="Miyata K."/>
            <person name="Fedorova E."/>
            <person name="Kohlen W."/>
            <person name="Bisseling T."/>
            <person name="Smit S."/>
            <person name="Geurts R."/>
        </authorList>
    </citation>
    <scope>NUCLEOTIDE SEQUENCE [LARGE SCALE GENOMIC DNA]</scope>
    <source>
        <strain evidence="3">cv. WU1-14</strain>
    </source>
</reference>
<dbReference type="Proteomes" id="UP000237105">
    <property type="component" value="Unassembled WGS sequence"/>
</dbReference>
<protein>
    <submittedName>
        <fullName evidence="2">Uncharacterized protein</fullName>
    </submittedName>
</protein>
<sequence length="64" mass="7823">KKTGMFQKQRGLQLLMHQIRKLEAGDRRQKESVPLESFQRRREKLQLKNQKKKRERNKIGLHQN</sequence>
<organism evidence="2 3">
    <name type="scientific">Parasponia andersonii</name>
    <name type="common">Sponia andersonii</name>
    <dbReference type="NCBI Taxonomy" id="3476"/>
    <lineage>
        <taxon>Eukaryota</taxon>
        <taxon>Viridiplantae</taxon>
        <taxon>Streptophyta</taxon>
        <taxon>Embryophyta</taxon>
        <taxon>Tracheophyta</taxon>
        <taxon>Spermatophyta</taxon>
        <taxon>Magnoliopsida</taxon>
        <taxon>eudicotyledons</taxon>
        <taxon>Gunneridae</taxon>
        <taxon>Pentapetalae</taxon>
        <taxon>rosids</taxon>
        <taxon>fabids</taxon>
        <taxon>Rosales</taxon>
        <taxon>Cannabaceae</taxon>
        <taxon>Parasponia</taxon>
    </lineage>
</organism>
<feature type="non-terminal residue" evidence="2">
    <location>
        <position position="1"/>
    </location>
</feature>
<feature type="compositionally biased region" description="Basic and acidic residues" evidence="1">
    <location>
        <begin position="23"/>
        <end position="46"/>
    </location>
</feature>
<proteinExistence type="predicted"/>
<dbReference type="EMBL" id="JXTB01000003">
    <property type="protein sequence ID" value="PON79665.1"/>
    <property type="molecule type" value="Genomic_DNA"/>
</dbReference>
<evidence type="ECO:0000256" key="1">
    <source>
        <dbReference type="SAM" id="MobiDB-lite"/>
    </source>
</evidence>
<evidence type="ECO:0000313" key="2">
    <source>
        <dbReference type="EMBL" id="PON79665.1"/>
    </source>
</evidence>
<name>A0A2P5E294_PARAD</name>